<dbReference type="Proteomes" id="UP001642720">
    <property type="component" value="Unassembled WGS sequence"/>
</dbReference>
<evidence type="ECO:0000256" key="1">
    <source>
        <dbReference type="SAM" id="Phobius"/>
    </source>
</evidence>
<evidence type="ECO:0000313" key="2">
    <source>
        <dbReference type="EMBL" id="TFB01964.1"/>
    </source>
</evidence>
<sequence length="73" mass="8579">MLGRGFLITSRKLNGYQFFYLLCRNFCLFYTIFLLSLFYSSSRLSNERGVGSVLRMPPWDDSRGLFVWIPVIV</sequence>
<comment type="caution">
    <text evidence="2">The sequence shown here is derived from an EMBL/GenBank/DDBJ whole genome shotgun (WGS) entry which is preliminary data.</text>
</comment>
<proteinExistence type="predicted"/>
<accession>A0ABY2H2R7</accession>
<evidence type="ECO:0000313" key="3">
    <source>
        <dbReference type="Proteomes" id="UP001642720"/>
    </source>
</evidence>
<dbReference type="GeneID" id="300577317"/>
<dbReference type="RefSeq" id="XP_073558165.1">
    <property type="nucleotide sequence ID" value="XM_073702867.1"/>
</dbReference>
<dbReference type="EMBL" id="PPTA01000007">
    <property type="protein sequence ID" value="TFB01964.1"/>
    <property type="molecule type" value="Genomic_DNA"/>
</dbReference>
<keyword evidence="1" id="KW-1133">Transmembrane helix</keyword>
<feature type="transmembrane region" description="Helical" evidence="1">
    <location>
        <begin position="18"/>
        <end position="39"/>
    </location>
</feature>
<name>A0ABY2H2R7_9HYPO</name>
<keyword evidence="1" id="KW-0472">Membrane</keyword>
<reference evidence="2 3" key="1">
    <citation type="submission" date="2018-01" db="EMBL/GenBank/DDBJ databases">
        <title>Genome characterization of the sugarcane-associated fungus Trichoderma ghanense CCMA-1212 and their application in lignocelulose bioconversion.</title>
        <authorList>
            <person name="Steindorff A.S."/>
            <person name="Mendes T.D."/>
            <person name="Vilela E.S.D."/>
            <person name="Rodrigues D.S."/>
            <person name="Formighieri E.F."/>
            <person name="Melo I.S."/>
            <person name="Favaro L.C.L."/>
        </authorList>
    </citation>
    <scope>NUCLEOTIDE SEQUENCE [LARGE SCALE GENOMIC DNA]</scope>
    <source>
        <strain evidence="2 3">CCMA-1212</strain>
    </source>
</reference>
<organism evidence="2 3">
    <name type="scientific">Trichoderma ghanense</name>
    <dbReference type="NCBI Taxonomy" id="65468"/>
    <lineage>
        <taxon>Eukaryota</taxon>
        <taxon>Fungi</taxon>
        <taxon>Dikarya</taxon>
        <taxon>Ascomycota</taxon>
        <taxon>Pezizomycotina</taxon>
        <taxon>Sordariomycetes</taxon>
        <taxon>Hypocreomycetidae</taxon>
        <taxon>Hypocreales</taxon>
        <taxon>Hypocreaceae</taxon>
        <taxon>Trichoderma</taxon>
    </lineage>
</organism>
<keyword evidence="1" id="KW-0812">Transmembrane</keyword>
<keyword evidence="3" id="KW-1185">Reference proteome</keyword>
<protein>
    <submittedName>
        <fullName evidence="2">Uncharacterized protein</fullName>
    </submittedName>
</protein>
<gene>
    <name evidence="2" type="ORF">CCMA1212_005613</name>
</gene>